<gene>
    <name evidence="2" type="ORF">GPDM_01000</name>
</gene>
<dbReference type="OrthoDB" id="8613028at2"/>
<reference evidence="2 3" key="1">
    <citation type="journal article" date="2011" name="J. Bacteriol.">
        <title>The Draft Genome of Planococcus donghaensis MPA1U2 Reveals Nonsporulation Pathways Controlled by a Conserved Spo0A Regulon.</title>
        <authorList>
            <person name="Pearson M.D."/>
            <person name="Noller H.F."/>
        </authorList>
    </citation>
    <scope>NUCLEOTIDE SEQUENCE [LARGE SCALE GENOMIC DNA]</scope>
    <source>
        <strain evidence="2 3">MPA1U2</strain>
    </source>
</reference>
<keyword evidence="1" id="KW-0812">Transmembrane</keyword>
<dbReference type="AlphaFoldDB" id="E7RCN6"/>
<keyword evidence="1" id="KW-1133">Transmembrane helix</keyword>
<dbReference type="GO" id="GO:0140359">
    <property type="term" value="F:ABC-type transporter activity"/>
    <property type="evidence" value="ECO:0007669"/>
    <property type="project" value="InterPro"/>
</dbReference>
<evidence type="ECO:0000313" key="2">
    <source>
        <dbReference type="EMBL" id="EGA91401.1"/>
    </source>
</evidence>
<comment type="caution">
    <text evidence="2">The sequence shown here is derived from an EMBL/GenBank/DDBJ whole genome shotgun (WGS) entry which is preliminary data.</text>
</comment>
<feature type="transmembrane region" description="Helical" evidence="1">
    <location>
        <begin position="288"/>
        <end position="310"/>
    </location>
</feature>
<dbReference type="Proteomes" id="UP000003052">
    <property type="component" value="Unassembled WGS sequence"/>
</dbReference>
<name>E7RCN6_9BACL</name>
<sequence>MRSIFFLSIKEIEKIINKKTILIPVFLILAISIFSGVITYSNIPSGLNWKESLNNAIIEDEKLLEEAKNMGESDKYTSKIEAKVVADRYYLENNINPNNDSFLDFINEHAGLTTIISIFVIIYASGIMVNEFNWGTITFLSIKPFSRSKLFLGKYLALIILILGLYLLLLISLLLVGIIIYGFNSIDLVNMIVKDGEVIKQNVLLSIFKKYTLSLVPSITFITMAYMISIITKNSIVPTAVSLGCLMFGGTLTKVIQGQPWSKFVLFTNTDLTGFITGAGALSSETTLLFAILVNLTYTMLFIIIPLSLFKKRDIA</sequence>
<keyword evidence="1" id="KW-0472">Membrane</keyword>
<feature type="transmembrane region" description="Helical" evidence="1">
    <location>
        <begin position="110"/>
        <end position="134"/>
    </location>
</feature>
<dbReference type="Pfam" id="PF12679">
    <property type="entry name" value="ABC2_membrane_2"/>
    <property type="match status" value="1"/>
</dbReference>
<organism evidence="2 3">
    <name type="scientific">Planococcus donghaensis MPA1U2</name>
    <dbReference type="NCBI Taxonomy" id="933115"/>
    <lineage>
        <taxon>Bacteria</taxon>
        <taxon>Bacillati</taxon>
        <taxon>Bacillota</taxon>
        <taxon>Bacilli</taxon>
        <taxon>Bacillales</taxon>
        <taxon>Caryophanaceae</taxon>
        <taxon>Planococcus</taxon>
    </lineage>
</organism>
<dbReference type="GO" id="GO:0005886">
    <property type="term" value="C:plasma membrane"/>
    <property type="evidence" value="ECO:0007669"/>
    <property type="project" value="UniProtKB-SubCell"/>
</dbReference>
<feature type="transmembrane region" description="Helical" evidence="1">
    <location>
        <begin position="211"/>
        <end position="229"/>
    </location>
</feature>
<accession>E7RCN6</accession>
<dbReference type="EMBL" id="AEPB01000001">
    <property type="protein sequence ID" value="EGA91401.1"/>
    <property type="molecule type" value="Genomic_DNA"/>
</dbReference>
<evidence type="ECO:0000313" key="3">
    <source>
        <dbReference type="Proteomes" id="UP000003052"/>
    </source>
</evidence>
<feature type="transmembrane region" description="Helical" evidence="1">
    <location>
        <begin position="236"/>
        <end position="256"/>
    </location>
</feature>
<dbReference type="PANTHER" id="PTHR37305:SF1">
    <property type="entry name" value="MEMBRANE PROTEIN"/>
    <property type="match status" value="1"/>
</dbReference>
<dbReference type="RefSeq" id="WP_008428021.1">
    <property type="nucleotide sequence ID" value="NZ_AEPB01000001.1"/>
</dbReference>
<proteinExistence type="predicted"/>
<feature type="transmembrane region" description="Helical" evidence="1">
    <location>
        <begin position="155"/>
        <end position="183"/>
    </location>
</feature>
<dbReference type="eggNOG" id="COG1277">
    <property type="taxonomic scope" value="Bacteria"/>
</dbReference>
<protein>
    <submittedName>
        <fullName evidence="2">Uncharacterized protein</fullName>
    </submittedName>
</protein>
<feature type="transmembrane region" description="Helical" evidence="1">
    <location>
        <begin position="21"/>
        <end position="43"/>
    </location>
</feature>
<dbReference type="PANTHER" id="PTHR37305">
    <property type="entry name" value="INTEGRAL MEMBRANE PROTEIN-RELATED"/>
    <property type="match status" value="1"/>
</dbReference>
<evidence type="ECO:0000256" key="1">
    <source>
        <dbReference type="SAM" id="Phobius"/>
    </source>
</evidence>